<keyword evidence="3" id="KW-0547">Nucleotide-binding</keyword>
<keyword evidence="5" id="KW-0067">ATP-binding</keyword>
<feature type="compositionally biased region" description="Low complexity" evidence="6">
    <location>
        <begin position="641"/>
        <end position="662"/>
    </location>
</feature>
<evidence type="ECO:0000256" key="4">
    <source>
        <dbReference type="ARBA" id="ARBA00022777"/>
    </source>
</evidence>
<feature type="region of interest" description="Disordered" evidence="6">
    <location>
        <begin position="1111"/>
        <end position="1147"/>
    </location>
</feature>
<feature type="region of interest" description="Disordered" evidence="6">
    <location>
        <begin position="710"/>
        <end position="738"/>
    </location>
</feature>
<accession>A0A8J4GHW2</accession>
<feature type="region of interest" description="Disordered" evidence="6">
    <location>
        <begin position="152"/>
        <end position="186"/>
    </location>
</feature>
<dbReference type="GO" id="GO:0004674">
    <property type="term" value="F:protein serine/threonine kinase activity"/>
    <property type="evidence" value="ECO:0007669"/>
    <property type="project" value="UniProtKB-KW"/>
</dbReference>
<dbReference type="EMBL" id="BNCQ01000024">
    <property type="protein sequence ID" value="GIM07542.1"/>
    <property type="molecule type" value="Genomic_DNA"/>
</dbReference>
<dbReference type="PROSITE" id="PS50011">
    <property type="entry name" value="PROTEIN_KINASE_DOM"/>
    <property type="match status" value="1"/>
</dbReference>
<evidence type="ECO:0000313" key="11">
    <source>
        <dbReference type="Proteomes" id="UP000747110"/>
    </source>
</evidence>
<organism evidence="9 10">
    <name type="scientific">Volvox reticuliferus</name>
    <dbReference type="NCBI Taxonomy" id="1737510"/>
    <lineage>
        <taxon>Eukaryota</taxon>
        <taxon>Viridiplantae</taxon>
        <taxon>Chlorophyta</taxon>
        <taxon>core chlorophytes</taxon>
        <taxon>Chlorophyceae</taxon>
        <taxon>CS clade</taxon>
        <taxon>Chlamydomonadales</taxon>
        <taxon>Volvocaceae</taxon>
        <taxon>Volvox</taxon>
    </lineage>
</organism>
<evidence type="ECO:0000256" key="6">
    <source>
        <dbReference type="SAM" id="MobiDB-lite"/>
    </source>
</evidence>
<dbReference type="AlphaFoldDB" id="A0A8J4GHW2"/>
<dbReference type="EMBL" id="BNCP01000036">
    <property type="protein sequence ID" value="GIL86449.1"/>
    <property type="molecule type" value="Genomic_DNA"/>
</dbReference>
<evidence type="ECO:0000256" key="2">
    <source>
        <dbReference type="ARBA" id="ARBA00022679"/>
    </source>
</evidence>
<dbReference type="SMART" id="SM00220">
    <property type="entry name" value="S_TKc"/>
    <property type="match status" value="1"/>
</dbReference>
<dbReference type="InterPro" id="IPR000719">
    <property type="entry name" value="Prot_kinase_dom"/>
</dbReference>
<dbReference type="SUPFAM" id="SSF56112">
    <property type="entry name" value="Protein kinase-like (PK-like)"/>
    <property type="match status" value="1"/>
</dbReference>
<feature type="domain" description="Protein kinase" evidence="7">
    <location>
        <begin position="490"/>
        <end position="941"/>
    </location>
</feature>
<evidence type="ECO:0000313" key="10">
    <source>
        <dbReference type="Proteomes" id="UP000722791"/>
    </source>
</evidence>
<feature type="region of interest" description="Disordered" evidence="6">
    <location>
        <begin position="213"/>
        <end position="255"/>
    </location>
</feature>
<feature type="region of interest" description="Disordered" evidence="6">
    <location>
        <begin position="640"/>
        <end position="678"/>
    </location>
</feature>
<evidence type="ECO:0000313" key="9">
    <source>
        <dbReference type="EMBL" id="GIM07542.1"/>
    </source>
</evidence>
<dbReference type="Proteomes" id="UP000722791">
    <property type="component" value="Unassembled WGS sequence"/>
</dbReference>
<evidence type="ECO:0000256" key="5">
    <source>
        <dbReference type="ARBA" id="ARBA00022840"/>
    </source>
</evidence>
<keyword evidence="11" id="KW-1185">Reference proteome</keyword>
<keyword evidence="1" id="KW-0723">Serine/threonine-protein kinase</keyword>
<feature type="region of interest" description="Disordered" evidence="6">
    <location>
        <begin position="1177"/>
        <end position="1202"/>
    </location>
</feature>
<name>A0A8J4GHW2_9CHLO</name>
<sequence length="1202" mass="125171">MPGKKTSFENHLFAKEPLTTLRGNTGIKARFLRTCCLRATSDSTTSPSGSKQLVAGGWEDCAAFELDPVASRKASTVDGFTTQGRGVKDADQGRIDSIYCLQPRQVGKSEQVFCSRPNSPARAAAVKAISTPQMPITAHEVMTPVLAAEPDRATCGSRPASLRPPMPTQDSAADMYSDNDSPLHAESPLLQSQIPDRQTMQHRVAVRLLGRRGVLPDGGRSSLTGCSPCSRGSADGSLPPQQQQHQQPLLSPQACDGNFIQPGLISGSGLLPTSPNSASHIVTTEYYSTLSSPVITTGACPGSGGGSGMAMETAVEVDERLCLQDEGYEPLDGGGGGYRMSAPGFPVVRNAVQGREAWGTCVNAAPGAECSATMDGAAATDDLLMRIRGSDFGGTMPVAVHVRARGLRATAGTANGDMQPYNSGGVSGGAGAPHSAVVLVGPDAADEDVIIGRTQRWTPPPAWSAIGGRDELSQEEKEWLFGQPGGIGGLPPVMALGEGGEGLVDLVRLNLPGRTVHLARKATRTCLPAFALSMAGSGPTVGAMLGFRSQEQVKYSFPFEFFDREVKAMKMVKDSGFVIRFQAATYDHEAGQGFILMEAAPYGTLEDLHAALCRCQLQPVQRQRPALLQRAFAKLKFGNAKSSAPPSLLGGSAASGKASNAGIPQSKDFPHTHSPAGGFGGESMPSLSWAPAAGSGIGFRGDAALDVGPTGRDHLNCRTNTSTLVPSREPATAEPGGDVTTFPSMQFAALGSSLMSTRALRYYGACMLQALAALHEAGYVYRDLKLSNVMVCDGGRVRLTDFGAATPCLPDQPGLFGGAAGTRAYLAPEVLPWLEHGVKKGKRSSVTGGGDSNIGPEPYTITVDSWTWGIVMVELATGWSLKELTQRVIRRVCSPRGPEPPDLPTDCGLPPALRELLLDHVLVWDPRERWPVERIRTHRFFEGLDWETLAEMEGPHAHLFTRGCLLNAPPQPLQESPDAVAVAMLEGEMMANRRGSRPTGQGSPAVVGGGVGGGIGVAVSEALEGGVAEFLSYRMSGPSSSRPSYNGGGSGGGFGAPPNPVSPGPLAPSGVLLSPVCYSNGPAVPCSRISGLISPVVSSGRACGIGSISPRRGGIRIRQSSSGNGDLIGPRATPGTRTPGPTSGQLGMTGIGGGPVSGSGRRHTLHGAMGSRRLSYGAFMGHSPATSPRTPPQAPQQAVAAE</sequence>
<comment type="caution">
    <text evidence="9">The sequence shown here is derived from an EMBL/GenBank/DDBJ whole genome shotgun (WGS) entry which is preliminary data.</text>
</comment>
<dbReference type="InterPro" id="IPR008271">
    <property type="entry name" value="Ser/Thr_kinase_AS"/>
</dbReference>
<dbReference type="InterPro" id="IPR011009">
    <property type="entry name" value="Kinase-like_dom_sf"/>
</dbReference>
<feature type="region of interest" description="Disordered" evidence="6">
    <location>
        <begin position="1038"/>
        <end position="1061"/>
    </location>
</feature>
<dbReference type="PROSITE" id="PS00108">
    <property type="entry name" value="PROTEIN_KINASE_ST"/>
    <property type="match status" value="1"/>
</dbReference>
<evidence type="ECO:0000256" key="3">
    <source>
        <dbReference type="ARBA" id="ARBA00022741"/>
    </source>
</evidence>
<feature type="compositionally biased region" description="Low complexity" evidence="6">
    <location>
        <begin position="1111"/>
        <end position="1144"/>
    </location>
</feature>
<gene>
    <name evidence="8" type="ORF">Vretifemale_14766</name>
    <name evidence="9" type="ORF">Vretimale_11639</name>
</gene>
<keyword evidence="2" id="KW-0808">Transferase</keyword>
<reference evidence="9" key="1">
    <citation type="journal article" date="2021" name="Proc. Natl. Acad. Sci. U.S.A.">
        <title>Three genomes in the algal genus Volvox reveal the fate of a haploid sex-determining region after a transition to homothallism.</title>
        <authorList>
            <person name="Yamamoto K."/>
            <person name="Hamaji T."/>
            <person name="Kawai-Toyooka H."/>
            <person name="Matsuzaki R."/>
            <person name="Takahashi F."/>
            <person name="Nishimura Y."/>
            <person name="Kawachi M."/>
            <person name="Noguchi H."/>
            <person name="Minakuchi Y."/>
            <person name="Umen J.G."/>
            <person name="Toyoda A."/>
            <person name="Nozaki H."/>
        </authorList>
    </citation>
    <scope>NUCLEOTIDE SEQUENCE</scope>
    <source>
        <strain evidence="9">NIES-3785</strain>
        <strain evidence="8">NIES-3786</strain>
    </source>
</reference>
<protein>
    <recommendedName>
        <fullName evidence="7">Protein kinase domain-containing protein</fullName>
    </recommendedName>
</protein>
<evidence type="ECO:0000256" key="1">
    <source>
        <dbReference type="ARBA" id="ARBA00022527"/>
    </source>
</evidence>
<proteinExistence type="predicted"/>
<dbReference type="Pfam" id="PF00069">
    <property type="entry name" value="Pkinase"/>
    <property type="match status" value="1"/>
</dbReference>
<dbReference type="GO" id="GO:0005524">
    <property type="term" value="F:ATP binding"/>
    <property type="evidence" value="ECO:0007669"/>
    <property type="project" value="UniProtKB-KW"/>
</dbReference>
<dbReference type="OrthoDB" id="539341at2759"/>
<feature type="compositionally biased region" description="Low complexity" evidence="6">
    <location>
        <begin position="237"/>
        <end position="253"/>
    </location>
</feature>
<dbReference type="Gene3D" id="1.10.510.10">
    <property type="entry name" value="Transferase(Phosphotransferase) domain 1"/>
    <property type="match status" value="1"/>
</dbReference>
<dbReference type="Proteomes" id="UP000747110">
    <property type="component" value="Unassembled WGS sequence"/>
</dbReference>
<evidence type="ECO:0000259" key="7">
    <source>
        <dbReference type="PROSITE" id="PS50011"/>
    </source>
</evidence>
<keyword evidence="4" id="KW-0418">Kinase</keyword>
<feature type="compositionally biased region" description="Gly residues" evidence="6">
    <location>
        <begin position="1046"/>
        <end position="1055"/>
    </location>
</feature>
<dbReference type="PANTHER" id="PTHR24351">
    <property type="entry name" value="RIBOSOMAL PROTEIN S6 KINASE"/>
    <property type="match status" value="1"/>
</dbReference>
<evidence type="ECO:0000313" key="8">
    <source>
        <dbReference type="EMBL" id="GIL86449.1"/>
    </source>
</evidence>